<dbReference type="EMBL" id="JACJHR010000016">
    <property type="protein sequence ID" value="MBB2500255.1"/>
    <property type="molecule type" value="Genomic_DNA"/>
</dbReference>
<name>A0A8E1VXW2_9PSEU</name>
<comment type="caution">
    <text evidence="1">The sequence shown here is derived from an EMBL/GenBank/DDBJ whole genome shotgun (WGS) entry which is preliminary data.</text>
</comment>
<accession>A0A8E1VXW2</accession>
<evidence type="ECO:0000313" key="1">
    <source>
        <dbReference type="EMBL" id="MBB2500255.1"/>
    </source>
</evidence>
<evidence type="ECO:0000313" key="2">
    <source>
        <dbReference type="Proteomes" id="UP000550260"/>
    </source>
</evidence>
<gene>
    <name evidence="1" type="ORF">H5411_14115</name>
</gene>
<reference evidence="1 2" key="1">
    <citation type="submission" date="2020-08" db="EMBL/GenBank/DDBJ databases">
        <title>Amycolatopsis echigonensis JCM 21831.</title>
        <authorList>
            <person name="Tedsree N."/>
            <person name="Kuncharoen N."/>
            <person name="Likhitwitayawuid K."/>
            <person name="Tanasupawat S."/>
        </authorList>
    </citation>
    <scope>NUCLEOTIDE SEQUENCE [LARGE SCALE GENOMIC DNA]</scope>
    <source>
        <strain evidence="1 2">JCM 21831</strain>
    </source>
</reference>
<dbReference type="AlphaFoldDB" id="A0A8E1VXW2"/>
<sequence>MPFKTPIFGFRYPAITEDPNVPRDIKNLADDVENTVAALRSVALGIRGRTIYNTTGATGGQQEVMGDSVPFEFDPNRWYEFEWQGNIVATAANPYMSFTFRVANGSPSNTSPLVGTPYLIPVWGSGKFHYAQITAVAKGSELAASGLNAGPAQVRMGNYITGGNGGGTWTIRGDADNRRQMVVRDSGAVS</sequence>
<dbReference type="RefSeq" id="WP_183124025.1">
    <property type="nucleotide sequence ID" value="NZ_JACJHR010000016.1"/>
</dbReference>
<dbReference type="Proteomes" id="UP000550260">
    <property type="component" value="Unassembled WGS sequence"/>
</dbReference>
<protein>
    <submittedName>
        <fullName evidence="1">Uncharacterized protein</fullName>
    </submittedName>
</protein>
<proteinExistence type="predicted"/>
<organism evidence="1 2">
    <name type="scientific">Amycolatopsis echigonensis</name>
    <dbReference type="NCBI Taxonomy" id="2576905"/>
    <lineage>
        <taxon>Bacteria</taxon>
        <taxon>Bacillati</taxon>
        <taxon>Actinomycetota</taxon>
        <taxon>Actinomycetes</taxon>
        <taxon>Pseudonocardiales</taxon>
        <taxon>Pseudonocardiaceae</taxon>
        <taxon>Amycolatopsis</taxon>
    </lineage>
</organism>